<dbReference type="KEGG" id="mdb:OVN18_13115"/>
<evidence type="ECO:0000313" key="3">
    <source>
        <dbReference type="EMBL" id="WAB81452.1"/>
    </source>
</evidence>
<name>A0A9E8MM03_9MICO</name>
<keyword evidence="5" id="KW-1185">Reference proteome</keyword>
<dbReference type="EMBL" id="CP113089">
    <property type="protein sequence ID" value="WAB81452.1"/>
    <property type="molecule type" value="Genomic_DNA"/>
</dbReference>
<proteinExistence type="predicted"/>
<feature type="transmembrane region" description="Helical" evidence="2">
    <location>
        <begin position="20"/>
        <end position="41"/>
    </location>
</feature>
<keyword evidence="2" id="KW-0812">Transmembrane</keyword>
<feature type="transmembrane region" description="Helical" evidence="2">
    <location>
        <begin position="47"/>
        <end position="66"/>
    </location>
</feature>
<dbReference type="KEGG" id="mdb:OVN18_00080"/>
<dbReference type="AlphaFoldDB" id="A0A9E8MM03"/>
<sequence length="99" mass="10107">MTEPHPSGSARSPRTTAEKARLYSLWIGVAFLLAGVALPFLTDNVATGIPFIVLGLVFVGDTQGRLRGRQRLAFRGGGDQFDSTDGGGGSTDGGGGGGN</sequence>
<organism evidence="3 5">
    <name type="scientific">Microcella daejeonensis</name>
    <dbReference type="NCBI Taxonomy" id="2994971"/>
    <lineage>
        <taxon>Bacteria</taxon>
        <taxon>Bacillati</taxon>
        <taxon>Actinomycetota</taxon>
        <taxon>Actinomycetes</taxon>
        <taxon>Micrococcales</taxon>
        <taxon>Microbacteriaceae</taxon>
        <taxon>Microcella</taxon>
    </lineage>
</organism>
<accession>A0A9E8MM03</accession>
<keyword evidence="2" id="KW-0472">Membrane</keyword>
<dbReference type="RefSeq" id="WP_267781212.1">
    <property type="nucleotide sequence ID" value="NZ_CP113089.1"/>
</dbReference>
<evidence type="ECO:0000313" key="5">
    <source>
        <dbReference type="Proteomes" id="UP001164706"/>
    </source>
</evidence>
<evidence type="ECO:0000256" key="1">
    <source>
        <dbReference type="SAM" id="MobiDB-lite"/>
    </source>
</evidence>
<feature type="region of interest" description="Disordered" evidence="1">
    <location>
        <begin position="77"/>
        <end position="99"/>
    </location>
</feature>
<keyword evidence="2" id="KW-1133">Transmembrane helix</keyword>
<evidence type="ECO:0000256" key="2">
    <source>
        <dbReference type="SAM" id="Phobius"/>
    </source>
</evidence>
<dbReference type="EMBL" id="CP113089">
    <property type="protein sequence ID" value="WAB81466.1"/>
    <property type="molecule type" value="Genomic_DNA"/>
</dbReference>
<protein>
    <submittedName>
        <fullName evidence="3">Uncharacterized protein</fullName>
    </submittedName>
</protein>
<reference evidence="3" key="1">
    <citation type="submission" date="2022-11" db="EMBL/GenBank/DDBJ databases">
        <title>Description of Microcella daejonensis nov. sp, isolated from riverside soil.</title>
        <authorList>
            <person name="Molina K.M."/>
            <person name="Kim S.B."/>
        </authorList>
    </citation>
    <scope>NUCLEOTIDE SEQUENCE</scope>
    <source>
        <strain evidence="3">MMS21-STM12</strain>
    </source>
</reference>
<gene>
    <name evidence="4" type="ORF">OVN18_00080</name>
    <name evidence="3" type="ORF">OVN18_13115</name>
</gene>
<evidence type="ECO:0000313" key="4">
    <source>
        <dbReference type="EMBL" id="WAB81466.1"/>
    </source>
</evidence>
<dbReference type="Proteomes" id="UP001164706">
    <property type="component" value="Chromosome"/>
</dbReference>